<organism evidence="1 2">
    <name type="scientific">Pseudomonas edaphica</name>
    <dbReference type="NCBI Taxonomy" id="2006980"/>
    <lineage>
        <taxon>Bacteria</taxon>
        <taxon>Pseudomonadati</taxon>
        <taxon>Pseudomonadota</taxon>
        <taxon>Gammaproteobacteria</taxon>
        <taxon>Pseudomonadales</taxon>
        <taxon>Pseudomonadaceae</taxon>
        <taxon>Pseudomonas</taxon>
    </lineage>
</organism>
<dbReference type="GO" id="GO:0098046">
    <property type="term" value="C:type V protein secretion system complex"/>
    <property type="evidence" value="ECO:0007669"/>
    <property type="project" value="TreeGrafter"/>
</dbReference>
<comment type="caution">
    <text evidence="1">The sequence shown here is derived from an EMBL/GenBank/DDBJ whole genome shotgun (WGS) entry which is preliminary data.</text>
</comment>
<evidence type="ECO:0000313" key="2">
    <source>
        <dbReference type="Proteomes" id="UP000560470"/>
    </source>
</evidence>
<protein>
    <submittedName>
        <fullName evidence="1">ShlB/FhaC/HecB family hemolysin secretion/activation protein</fullName>
    </submittedName>
</protein>
<sequence length="262" mass="29450">MNTDLTKQFESLDAHGQADTASVWVNHPMWLSHKGRVDVRLTHEQSRYMDEQLRYARARDVDTTTLDVSGTLYGNRQIAGWRLSSTMGALAYHDPLDQLLDSTTRKSAGHFTRHRLVAFGLMGLGYHWELYGALRSQVSNRNLDSAQGFVMGWPNGVRAFDSNAASVDKGWQASLEVRYQRPALGLQWTAAGFYDAAQGRLNHNAWDAGSDTRLRLSGAGVYVAGTQAKQYSVRLTYAQRLRDNLDTDVGSDQLWLSLTRFF</sequence>
<dbReference type="AlphaFoldDB" id="A0A7Y7RPD9"/>
<dbReference type="GO" id="GO:0008320">
    <property type="term" value="F:protein transmembrane transporter activity"/>
    <property type="evidence" value="ECO:0007669"/>
    <property type="project" value="TreeGrafter"/>
</dbReference>
<dbReference type="Gene3D" id="2.40.160.50">
    <property type="entry name" value="membrane protein fhac: a member of the omp85/tpsb transporter family"/>
    <property type="match status" value="1"/>
</dbReference>
<evidence type="ECO:0000313" key="1">
    <source>
        <dbReference type="EMBL" id="NVZ55841.1"/>
    </source>
</evidence>
<proteinExistence type="predicted"/>
<accession>A0A7Y7RPD9</accession>
<dbReference type="EMBL" id="JACAOZ010000006">
    <property type="protein sequence ID" value="NVZ55841.1"/>
    <property type="molecule type" value="Genomic_DNA"/>
</dbReference>
<reference evidence="1 2" key="1">
    <citation type="submission" date="2020-04" db="EMBL/GenBank/DDBJ databases">
        <title>Molecular characterization of pseudomonads from Agaricus bisporus reveal novel blotch 2 pathogens in Western Europe.</title>
        <authorList>
            <person name="Taparia T."/>
            <person name="Krijger M."/>
            <person name="Haynes E."/>
            <person name="Elpinstone J.G."/>
            <person name="Noble R."/>
            <person name="Van Der Wolf J."/>
        </authorList>
    </citation>
    <scope>NUCLEOTIDE SEQUENCE [LARGE SCALE GENOMIC DNA]</scope>
    <source>
        <strain evidence="1 2">B7002</strain>
    </source>
</reference>
<name>A0A7Y7RPD9_9PSED</name>
<dbReference type="InterPro" id="IPR051544">
    <property type="entry name" value="TPS_OM_transporter"/>
</dbReference>
<dbReference type="PANTHER" id="PTHR34597">
    <property type="entry name" value="SLR1661 PROTEIN"/>
    <property type="match status" value="1"/>
</dbReference>
<dbReference type="PANTHER" id="PTHR34597:SF1">
    <property type="entry name" value="HEME_HEMOPEXIN TRANSPORTER PROTEIN HUXB"/>
    <property type="match status" value="1"/>
</dbReference>
<dbReference type="GO" id="GO:0046819">
    <property type="term" value="P:protein secretion by the type V secretion system"/>
    <property type="evidence" value="ECO:0007669"/>
    <property type="project" value="TreeGrafter"/>
</dbReference>
<dbReference type="Proteomes" id="UP000560470">
    <property type="component" value="Unassembled WGS sequence"/>
</dbReference>
<gene>
    <name evidence="1" type="ORF">HX797_06145</name>
</gene>